<dbReference type="AlphaFoldDB" id="A0AAW0D0A7"/>
<organism evidence="1 2">
    <name type="scientific">Paramarasmius palmivorus</name>
    <dbReference type="NCBI Taxonomy" id="297713"/>
    <lineage>
        <taxon>Eukaryota</taxon>
        <taxon>Fungi</taxon>
        <taxon>Dikarya</taxon>
        <taxon>Basidiomycota</taxon>
        <taxon>Agaricomycotina</taxon>
        <taxon>Agaricomycetes</taxon>
        <taxon>Agaricomycetidae</taxon>
        <taxon>Agaricales</taxon>
        <taxon>Marasmiineae</taxon>
        <taxon>Marasmiaceae</taxon>
        <taxon>Paramarasmius</taxon>
    </lineage>
</organism>
<reference evidence="1 2" key="1">
    <citation type="submission" date="2024-01" db="EMBL/GenBank/DDBJ databases">
        <title>A draft genome for a cacao thread blight-causing isolate of Paramarasmius palmivorus.</title>
        <authorList>
            <person name="Baruah I.K."/>
            <person name="Bukari Y."/>
            <person name="Amoako-Attah I."/>
            <person name="Meinhardt L.W."/>
            <person name="Bailey B.A."/>
            <person name="Cohen S.P."/>
        </authorList>
    </citation>
    <scope>NUCLEOTIDE SEQUENCE [LARGE SCALE GENOMIC DNA]</scope>
    <source>
        <strain evidence="1 2">GH-12</strain>
    </source>
</reference>
<evidence type="ECO:0000313" key="1">
    <source>
        <dbReference type="EMBL" id="KAK7045781.1"/>
    </source>
</evidence>
<keyword evidence="2" id="KW-1185">Reference proteome</keyword>
<evidence type="ECO:0000313" key="2">
    <source>
        <dbReference type="Proteomes" id="UP001383192"/>
    </source>
</evidence>
<proteinExistence type="predicted"/>
<gene>
    <name evidence="1" type="ORF">VNI00_007182</name>
</gene>
<accession>A0AAW0D0A7</accession>
<protein>
    <submittedName>
        <fullName evidence="1">Uncharacterized protein</fullName>
    </submittedName>
</protein>
<dbReference type="Proteomes" id="UP001383192">
    <property type="component" value="Unassembled WGS sequence"/>
</dbReference>
<sequence length="229" mass="24986">MLLMLMQLIRSHNTDSPLLPNLEFQQANRYPNDPLGLANAAVNTIAVSDSRIESNYALYIEGGAIGLAYNILSAVNNSVITLLTAGRIWWIHREVRAYGSFASDTLIQSVCRIIFESGVIYPLCQIIHLIEVNTVSLSAAPIDLYPLLPLSAAIAPTLIMVRAKLGKNVENLQDSVSDIRFNTKSAQREGGYIARSQTHVQTHTTGGLDLAEPFETGKLSNDKVVIAPV</sequence>
<dbReference type="EMBL" id="JAYKXP010000023">
    <property type="protein sequence ID" value="KAK7045781.1"/>
    <property type="molecule type" value="Genomic_DNA"/>
</dbReference>
<comment type="caution">
    <text evidence="1">The sequence shown here is derived from an EMBL/GenBank/DDBJ whole genome shotgun (WGS) entry which is preliminary data.</text>
</comment>
<name>A0AAW0D0A7_9AGAR</name>